<dbReference type="GO" id="GO:0005819">
    <property type="term" value="C:spindle"/>
    <property type="evidence" value="ECO:0007669"/>
    <property type="project" value="TreeGrafter"/>
</dbReference>
<dbReference type="OrthoDB" id="3176171at2759"/>
<accession>A0A395I2D6</accession>
<dbReference type="InterPro" id="IPR027640">
    <property type="entry name" value="Kinesin-like_fam"/>
</dbReference>
<dbReference type="PANTHER" id="PTHR24115">
    <property type="entry name" value="KINESIN-RELATED"/>
    <property type="match status" value="1"/>
</dbReference>
<keyword evidence="1" id="KW-0547">Nucleotide-binding</keyword>
<dbReference type="GO" id="GO:0005874">
    <property type="term" value="C:microtubule"/>
    <property type="evidence" value="ECO:0007669"/>
    <property type="project" value="TreeGrafter"/>
</dbReference>
<dbReference type="VEuPathDB" id="FungiDB:BO97DRAFT_477025"/>
<keyword evidence="3" id="KW-0378">Hydrolase</keyword>
<dbReference type="GO" id="GO:0007018">
    <property type="term" value="P:microtubule-based movement"/>
    <property type="evidence" value="ECO:0007669"/>
    <property type="project" value="InterPro"/>
</dbReference>
<dbReference type="GO" id="GO:0005871">
    <property type="term" value="C:kinesin complex"/>
    <property type="evidence" value="ECO:0007669"/>
    <property type="project" value="TreeGrafter"/>
</dbReference>
<dbReference type="InterPro" id="IPR014851">
    <property type="entry name" value="BCS1_N"/>
</dbReference>
<dbReference type="InterPro" id="IPR027417">
    <property type="entry name" value="P-loop_NTPase"/>
</dbReference>
<evidence type="ECO:0000256" key="1">
    <source>
        <dbReference type="PROSITE-ProRule" id="PRU00283"/>
    </source>
</evidence>
<dbReference type="PANTHER" id="PTHR24115:SF0">
    <property type="entry name" value="FI21273P1-RELATED"/>
    <property type="match status" value="1"/>
</dbReference>
<protein>
    <submittedName>
        <fullName evidence="3">P-loop containing nucleoside triphosphate hydrolase protein</fullName>
    </submittedName>
</protein>
<dbReference type="AlphaFoldDB" id="A0A395I2D6"/>
<proteinExistence type="inferred from homology"/>
<keyword evidence="4" id="KW-1185">Reference proteome</keyword>
<dbReference type="PROSITE" id="PS50067">
    <property type="entry name" value="KINESIN_MOTOR_2"/>
    <property type="match status" value="1"/>
</dbReference>
<reference evidence="3 4" key="1">
    <citation type="submission" date="2018-02" db="EMBL/GenBank/DDBJ databases">
        <title>The genomes of Aspergillus section Nigri reveals drivers in fungal speciation.</title>
        <authorList>
            <consortium name="DOE Joint Genome Institute"/>
            <person name="Vesth T.C."/>
            <person name="Nybo J."/>
            <person name="Theobald S."/>
            <person name="Brandl J."/>
            <person name="Frisvad J.C."/>
            <person name="Nielsen K.F."/>
            <person name="Lyhne E.K."/>
            <person name="Kogle M.E."/>
            <person name="Kuo A."/>
            <person name="Riley R."/>
            <person name="Clum A."/>
            <person name="Nolan M."/>
            <person name="Lipzen A."/>
            <person name="Salamov A."/>
            <person name="Henrissat B."/>
            <person name="Wiebenga A."/>
            <person name="De vries R.P."/>
            <person name="Grigoriev I.V."/>
            <person name="Mortensen U.H."/>
            <person name="Andersen M.R."/>
            <person name="Baker S.E."/>
        </authorList>
    </citation>
    <scope>NUCLEOTIDE SEQUENCE [LARGE SCALE GENOMIC DNA]</scope>
    <source>
        <strain evidence="3 4">CBS 101889</strain>
    </source>
</reference>
<dbReference type="SUPFAM" id="SSF52540">
    <property type="entry name" value="P-loop containing nucleoside triphosphate hydrolases"/>
    <property type="match status" value="1"/>
</dbReference>
<dbReference type="STRING" id="1450537.A0A395I2D6"/>
<dbReference type="GO" id="GO:0016887">
    <property type="term" value="F:ATP hydrolysis activity"/>
    <property type="evidence" value="ECO:0007669"/>
    <property type="project" value="TreeGrafter"/>
</dbReference>
<dbReference type="InterPro" id="IPR001752">
    <property type="entry name" value="Kinesin_motor_dom"/>
</dbReference>
<comment type="similarity">
    <text evidence="1">Belongs to the TRAFAC class myosin-kinesin ATPase superfamily. Kinesin family.</text>
</comment>
<dbReference type="PRINTS" id="PR00380">
    <property type="entry name" value="KINESINHEAVY"/>
</dbReference>
<dbReference type="Proteomes" id="UP000248961">
    <property type="component" value="Unassembled WGS sequence"/>
</dbReference>
<keyword evidence="1" id="KW-0067">ATP-binding</keyword>
<keyword evidence="1" id="KW-0505">Motor protein</keyword>
<dbReference type="InterPro" id="IPR036961">
    <property type="entry name" value="Kinesin_motor_dom_sf"/>
</dbReference>
<dbReference type="Pfam" id="PF00225">
    <property type="entry name" value="Kinesin"/>
    <property type="match status" value="2"/>
</dbReference>
<organism evidence="3 4">
    <name type="scientific">Aspergillus homomorphus (strain CBS 101889)</name>
    <dbReference type="NCBI Taxonomy" id="1450537"/>
    <lineage>
        <taxon>Eukaryota</taxon>
        <taxon>Fungi</taxon>
        <taxon>Dikarya</taxon>
        <taxon>Ascomycota</taxon>
        <taxon>Pezizomycotina</taxon>
        <taxon>Eurotiomycetes</taxon>
        <taxon>Eurotiomycetidae</taxon>
        <taxon>Eurotiales</taxon>
        <taxon>Aspergillaceae</taxon>
        <taxon>Aspergillus</taxon>
        <taxon>Aspergillus subgen. Circumdati</taxon>
    </lineage>
</organism>
<name>A0A395I2D6_ASPHC</name>
<dbReference type="RefSeq" id="XP_025553049.1">
    <property type="nucleotide sequence ID" value="XM_025700519.1"/>
</dbReference>
<dbReference type="EMBL" id="KZ824277">
    <property type="protein sequence ID" value="RAL13895.1"/>
    <property type="molecule type" value="Genomic_DNA"/>
</dbReference>
<evidence type="ECO:0000313" key="4">
    <source>
        <dbReference type="Proteomes" id="UP000248961"/>
    </source>
</evidence>
<evidence type="ECO:0000313" key="3">
    <source>
        <dbReference type="EMBL" id="RAL13895.1"/>
    </source>
</evidence>
<dbReference type="GeneID" id="37204808"/>
<dbReference type="Pfam" id="PF08740">
    <property type="entry name" value="BCS1_N"/>
    <property type="match status" value="1"/>
</dbReference>
<feature type="binding site" evidence="1">
    <location>
        <begin position="345"/>
        <end position="352"/>
    </location>
    <ligand>
        <name>ATP</name>
        <dbReference type="ChEBI" id="CHEBI:30616"/>
    </ligand>
</feature>
<dbReference type="GO" id="GO:0003777">
    <property type="term" value="F:microtubule motor activity"/>
    <property type="evidence" value="ECO:0007669"/>
    <property type="project" value="InterPro"/>
</dbReference>
<dbReference type="GO" id="GO:0005524">
    <property type="term" value="F:ATP binding"/>
    <property type="evidence" value="ECO:0007669"/>
    <property type="project" value="UniProtKB-UniRule"/>
</dbReference>
<evidence type="ECO:0000259" key="2">
    <source>
        <dbReference type="PROSITE" id="PS50067"/>
    </source>
</evidence>
<sequence>MKSLVPRNLSQPSTGRSHSTRRLYEELLRYYIPGFRLFSHLVTKHLGLNAPKYLPYVTFAVVLSYAAKRLSRCFWKILRFLWTTTVEVSPDDNSYEFYMLWMVHNKPLSRVTGYVTVTDDKSGQVEEDTDGGNGLQDTGACDKEVIEYDDWRRTIALIRMQRITFTPRPGTYFYLYRGRLIKIQRVRIKERSSLVIVTGSTKRANRGQLNPEGPAGFSLEQWKYFKTTIPITLFLHPPQILRPITRYPIPREPMQPFSVFVRWRPLPPEQTDNRELTRNYETHPSNRISISLPKQTTQDRLWQSQPAFTQILDPNTTNKAVFDAVAAPTLPRVLAGGTSNIFAYGHSGSGKSHTMIGLEALNANTTNTTTPTSPLCIGLRMYELRGSEAFDLLNSHTRCHVREGSDNRTHIRGETETLEGGRFRTTLLSGLALRETGSSTMHDLSSRTHAVVEVEVVSRALLGAREAVIERVAELVPVGKRATDVYLEENMKAFVKDDAGRYVPNPEYTVNQARIDAAEAEKAVFEAAVQRAEEYVEEVLHASGQACLEGKLVFVDLTGSEFYHDKTVNALASRKKPPPLEMRQGRQINTDLLALKEVIRARASNASRIPYRASPLTLVLREHFRGDEEGATDSCSRMILTVSPAVDQAAATVNTLKYGSLVGIAAPEK</sequence>
<dbReference type="SMART" id="SM00129">
    <property type="entry name" value="KISc"/>
    <property type="match status" value="1"/>
</dbReference>
<feature type="domain" description="Kinesin motor" evidence="2">
    <location>
        <begin position="256"/>
        <end position="665"/>
    </location>
</feature>
<dbReference type="GO" id="GO:0008017">
    <property type="term" value="F:microtubule binding"/>
    <property type="evidence" value="ECO:0007669"/>
    <property type="project" value="InterPro"/>
</dbReference>
<gene>
    <name evidence="3" type="ORF">BO97DRAFT_477025</name>
</gene>
<dbReference type="Gene3D" id="3.40.850.10">
    <property type="entry name" value="Kinesin motor domain"/>
    <property type="match status" value="1"/>
</dbReference>